<evidence type="ECO:0000256" key="9">
    <source>
        <dbReference type="RuleBase" id="RU363039"/>
    </source>
</evidence>
<dbReference type="Pfam" id="PF09334">
    <property type="entry name" value="tRNA-synt_1g"/>
    <property type="match status" value="1"/>
</dbReference>
<evidence type="ECO:0000256" key="7">
    <source>
        <dbReference type="ARBA" id="ARBA00023146"/>
    </source>
</evidence>
<dbReference type="GO" id="GO:0004825">
    <property type="term" value="F:methionine-tRNA ligase activity"/>
    <property type="evidence" value="ECO:0007669"/>
    <property type="project" value="UniProtKB-EC"/>
</dbReference>
<dbReference type="EMBL" id="VFOZ01000001">
    <property type="protein sequence ID" value="TQL96055.1"/>
    <property type="molecule type" value="Genomic_DNA"/>
</dbReference>
<evidence type="ECO:0000256" key="2">
    <source>
        <dbReference type="ARBA" id="ARBA00022490"/>
    </source>
</evidence>
<keyword evidence="7 9" id="KW-0030">Aminoacyl-tRNA synthetase</keyword>
<dbReference type="InterPro" id="IPR029038">
    <property type="entry name" value="MetRS_Zn"/>
</dbReference>
<dbReference type="GO" id="GO:0005524">
    <property type="term" value="F:ATP binding"/>
    <property type="evidence" value="ECO:0007669"/>
    <property type="project" value="UniProtKB-KW"/>
</dbReference>
<accession>A0A543CG53</accession>
<keyword evidence="6 9" id="KW-0648">Protein biosynthesis</keyword>
<dbReference type="Proteomes" id="UP000316096">
    <property type="component" value="Unassembled WGS sequence"/>
</dbReference>
<comment type="similarity">
    <text evidence="1">Belongs to the class-I aminoacyl-tRNA synthetase family. MetG type 1 subfamily.</text>
</comment>
<evidence type="ECO:0000256" key="8">
    <source>
        <dbReference type="ARBA" id="ARBA00047364"/>
    </source>
</evidence>
<dbReference type="InterPro" id="IPR001412">
    <property type="entry name" value="aa-tRNA-synth_I_CS"/>
</dbReference>
<keyword evidence="12" id="KW-1185">Reference proteome</keyword>
<dbReference type="Gene3D" id="2.20.28.20">
    <property type="entry name" value="Methionyl-tRNA synthetase, Zn-domain"/>
    <property type="match status" value="1"/>
</dbReference>
<dbReference type="SUPFAM" id="SSF52374">
    <property type="entry name" value="Nucleotidylyl transferase"/>
    <property type="match status" value="1"/>
</dbReference>
<dbReference type="PANTHER" id="PTHR45765:SF1">
    <property type="entry name" value="METHIONINE--TRNA LIGASE, CYTOPLASMIC"/>
    <property type="match status" value="1"/>
</dbReference>
<dbReference type="Gene3D" id="1.10.730.10">
    <property type="entry name" value="Isoleucyl-tRNA Synthetase, Domain 1"/>
    <property type="match status" value="1"/>
</dbReference>
<dbReference type="Gene3D" id="3.40.50.620">
    <property type="entry name" value="HUPs"/>
    <property type="match status" value="1"/>
</dbReference>
<organism evidence="11 12">
    <name type="scientific">Actinoallomurus bryophytorum</name>
    <dbReference type="NCBI Taxonomy" id="1490222"/>
    <lineage>
        <taxon>Bacteria</taxon>
        <taxon>Bacillati</taxon>
        <taxon>Actinomycetota</taxon>
        <taxon>Actinomycetes</taxon>
        <taxon>Streptosporangiales</taxon>
        <taxon>Thermomonosporaceae</taxon>
        <taxon>Actinoallomurus</taxon>
    </lineage>
</organism>
<dbReference type="InterPro" id="IPR015413">
    <property type="entry name" value="Methionyl/Leucyl_tRNA_Synth"/>
</dbReference>
<dbReference type="PROSITE" id="PS00178">
    <property type="entry name" value="AA_TRNA_LIGASE_I"/>
    <property type="match status" value="1"/>
</dbReference>
<proteinExistence type="inferred from homology"/>
<reference evidence="11 12" key="1">
    <citation type="submission" date="2019-06" db="EMBL/GenBank/DDBJ databases">
        <title>Sequencing the genomes of 1000 actinobacteria strains.</title>
        <authorList>
            <person name="Klenk H.-P."/>
        </authorList>
    </citation>
    <scope>NUCLEOTIDE SEQUENCE [LARGE SCALE GENOMIC DNA]</scope>
    <source>
        <strain evidence="11 12">DSM 102200</strain>
    </source>
</reference>
<evidence type="ECO:0000256" key="5">
    <source>
        <dbReference type="ARBA" id="ARBA00022840"/>
    </source>
</evidence>
<dbReference type="AlphaFoldDB" id="A0A543CG53"/>
<keyword evidence="4 9" id="KW-0547">Nucleotide-binding</keyword>
<dbReference type="SUPFAM" id="SSF47323">
    <property type="entry name" value="Anticodon-binding domain of a subclass of class I aminoacyl-tRNA synthetases"/>
    <property type="match status" value="1"/>
</dbReference>
<dbReference type="GO" id="GO:0006431">
    <property type="term" value="P:methionyl-tRNA aminoacylation"/>
    <property type="evidence" value="ECO:0007669"/>
    <property type="project" value="TreeGrafter"/>
</dbReference>
<name>A0A543CG53_9ACTN</name>
<evidence type="ECO:0000313" key="11">
    <source>
        <dbReference type="EMBL" id="TQL96055.1"/>
    </source>
</evidence>
<dbReference type="InterPro" id="IPR023458">
    <property type="entry name" value="Met-tRNA_ligase_1"/>
</dbReference>
<dbReference type="InterPro" id="IPR009080">
    <property type="entry name" value="tRNAsynth_Ia_anticodon-bd"/>
</dbReference>
<keyword evidence="3 9" id="KW-0436">Ligase</keyword>
<evidence type="ECO:0000256" key="3">
    <source>
        <dbReference type="ARBA" id="ARBA00022598"/>
    </source>
</evidence>
<keyword evidence="5 9" id="KW-0067">ATP-binding</keyword>
<evidence type="ECO:0000256" key="4">
    <source>
        <dbReference type="ARBA" id="ARBA00022741"/>
    </source>
</evidence>
<dbReference type="GO" id="GO:0005829">
    <property type="term" value="C:cytosol"/>
    <property type="evidence" value="ECO:0007669"/>
    <property type="project" value="TreeGrafter"/>
</dbReference>
<sequence length="545" mass="60269">MRHIVSGSPPTPNGDLHLGHLSGPYATADIYARARRLAGEEAMYIIGSDVNQSYVPFKAAELGVDAVAMAKEFDDEISHLFTAMNFSHDVYVRPGDSELHRQIVGEFFLTLYRDGRLETRSEECLYCERCVRYLSDAHVTGTCPYCGNDDCDGNLCEVCARPNAVVDLVEPRCNRCGGPAGRREFTRLVFPLSAYADRLRDYHREAVFSPQLEALCVDLLARGLPDIPVTHPSDWGVPVPVEGFDDQRIFVWAEMLPGYFAEVAETLAARGEDPQNWRAVWNASQVVQFFGWDNGYFHTLLYPALMMAYDSALRAPHALLTNEFYLLDNDKFSTSRSHAVWGGALIAQVPADVVRFVLAHDRPQFERTNFTFGRFRELVDGELVSRWQAWLGDLFHRLGDTVPDLAYATPSQRRFVTGLTTLAADCLGAYTAEQFSPPRAARTLRELVTRVREFSAGGGRAALTRPGSPEVLAGIAAEAQAAKLLAQLAFPIMPEFAGRLWSALGCDGPVRLDDLALLPEGTPVGAPEGAFFEPLPADLEQRVCG</sequence>
<evidence type="ECO:0000256" key="1">
    <source>
        <dbReference type="ARBA" id="ARBA00008258"/>
    </source>
</evidence>
<protein>
    <submittedName>
        <fullName evidence="11">Methionyl-tRNA synthetase</fullName>
    </submittedName>
</protein>
<dbReference type="RefSeq" id="WP_185792086.1">
    <property type="nucleotide sequence ID" value="NZ_VFOZ01000001.1"/>
</dbReference>
<evidence type="ECO:0000256" key="6">
    <source>
        <dbReference type="ARBA" id="ARBA00022917"/>
    </source>
</evidence>
<dbReference type="InterPro" id="IPR014729">
    <property type="entry name" value="Rossmann-like_a/b/a_fold"/>
</dbReference>
<gene>
    <name evidence="11" type="ORF">FB559_1574</name>
</gene>
<dbReference type="SUPFAM" id="SSF57770">
    <property type="entry name" value="Methionyl-tRNA synthetase (MetRS), Zn-domain"/>
    <property type="match status" value="1"/>
</dbReference>
<evidence type="ECO:0000313" key="12">
    <source>
        <dbReference type="Proteomes" id="UP000316096"/>
    </source>
</evidence>
<evidence type="ECO:0000259" key="10">
    <source>
        <dbReference type="Pfam" id="PF09334"/>
    </source>
</evidence>
<keyword evidence="2" id="KW-0963">Cytoplasm</keyword>
<feature type="domain" description="Methionyl/Leucyl tRNA synthetase" evidence="10">
    <location>
        <begin position="9"/>
        <end position="387"/>
    </location>
</feature>
<dbReference type="PANTHER" id="PTHR45765">
    <property type="entry name" value="METHIONINE--TRNA LIGASE"/>
    <property type="match status" value="1"/>
</dbReference>
<comment type="caution">
    <text evidence="11">The sequence shown here is derived from an EMBL/GenBank/DDBJ whole genome shotgun (WGS) entry which is preliminary data.</text>
</comment>
<comment type="catalytic activity">
    <reaction evidence="8">
        <text>tRNA(Met) + L-methionine + ATP = L-methionyl-tRNA(Met) + AMP + diphosphate</text>
        <dbReference type="Rhea" id="RHEA:13481"/>
        <dbReference type="Rhea" id="RHEA-COMP:9667"/>
        <dbReference type="Rhea" id="RHEA-COMP:9698"/>
        <dbReference type="ChEBI" id="CHEBI:30616"/>
        <dbReference type="ChEBI" id="CHEBI:33019"/>
        <dbReference type="ChEBI" id="CHEBI:57844"/>
        <dbReference type="ChEBI" id="CHEBI:78442"/>
        <dbReference type="ChEBI" id="CHEBI:78530"/>
        <dbReference type="ChEBI" id="CHEBI:456215"/>
        <dbReference type="EC" id="6.1.1.10"/>
    </reaction>
</comment>